<dbReference type="RefSeq" id="WP_084314307.1">
    <property type="nucleotide sequence ID" value="NZ_FNIJ01000004.1"/>
</dbReference>
<organism evidence="6 7">
    <name type="scientific">Pseudomonas jinjuensis</name>
    <dbReference type="NCBI Taxonomy" id="198616"/>
    <lineage>
        <taxon>Bacteria</taxon>
        <taxon>Pseudomonadati</taxon>
        <taxon>Pseudomonadota</taxon>
        <taxon>Gammaproteobacteria</taxon>
        <taxon>Pseudomonadales</taxon>
        <taxon>Pseudomonadaceae</taxon>
        <taxon>Pseudomonas</taxon>
    </lineage>
</organism>
<dbReference type="OrthoDB" id="9814125at2"/>
<dbReference type="InterPro" id="IPR009057">
    <property type="entry name" value="Homeodomain-like_sf"/>
</dbReference>
<dbReference type="InterPro" id="IPR020449">
    <property type="entry name" value="Tscrpt_reg_AraC-type_HTH"/>
</dbReference>
<dbReference type="EMBL" id="FNIJ01000004">
    <property type="protein sequence ID" value="SDN61728.1"/>
    <property type="molecule type" value="Genomic_DNA"/>
</dbReference>
<proteinExistence type="predicted"/>
<keyword evidence="2" id="KW-0238">DNA-binding</keyword>
<dbReference type="Pfam" id="PF12833">
    <property type="entry name" value="HTH_18"/>
    <property type="match status" value="1"/>
</dbReference>
<keyword evidence="6" id="KW-0560">Oxidoreductase</keyword>
<dbReference type="PANTHER" id="PTHR43280:SF19">
    <property type="entry name" value="4-HYDROXYPHENYLACETATE CATABOLISM PROTEIN"/>
    <property type="match status" value="1"/>
</dbReference>
<keyword evidence="7" id="KW-1185">Reference proteome</keyword>
<reference evidence="7" key="1">
    <citation type="submission" date="2016-10" db="EMBL/GenBank/DDBJ databases">
        <authorList>
            <person name="Varghese N."/>
            <person name="Submissions S."/>
        </authorList>
    </citation>
    <scope>NUCLEOTIDE SEQUENCE [LARGE SCALE GENOMIC DNA]</scope>
    <source>
        <strain evidence="7">JCM 21621</strain>
    </source>
</reference>
<protein>
    <submittedName>
        <fullName evidence="6">AraC family transcriptional regulator, 4-hydroxyphenylacetate 3-monooxygenase operon regulatory protein</fullName>
    </submittedName>
</protein>
<dbReference type="GO" id="GO:0043565">
    <property type="term" value="F:sequence-specific DNA binding"/>
    <property type="evidence" value="ECO:0007669"/>
    <property type="project" value="InterPro"/>
</dbReference>
<keyword evidence="6" id="KW-0503">Monooxygenase</keyword>
<dbReference type="Gene3D" id="2.60.120.10">
    <property type="entry name" value="Jelly Rolls"/>
    <property type="match status" value="1"/>
</dbReference>
<name>A0A1H0CV12_9PSED</name>
<evidence type="ECO:0000256" key="1">
    <source>
        <dbReference type="ARBA" id="ARBA00023015"/>
    </source>
</evidence>
<gene>
    <name evidence="6" type="ORF">SAMN05216193_10434</name>
</gene>
<dbReference type="InterPro" id="IPR011051">
    <property type="entry name" value="RmlC_Cupin_sf"/>
</dbReference>
<evidence type="ECO:0000256" key="4">
    <source>
        <dbReference type="ARBA" id="ARBA00023163"/>
    </source>
</evidence>
<evidence type="ECO:0000256" key="3">
    <source>
        <dbReference type="ARBA" id="ARBA00023159"/>
    </source>
</evidence>
<dbReference type="PANTHER" id="PTHR43280">
    <property type="entry name" value="ARAC-FAMILY TRANSCRIPTIONAL REGULATOR"/>
    <property type="match status" value="1"/>
</dbReference>
<keyword evidence="4" id="KW-0804">Transcription</keyword>
<evidence type="ECO:0000313" key="6">
    <source>
        <dbReference type="EMBL" id="SDN61728.1"/>
    </source>
</evidence>
<dbReference type="PRINTS" id="PR00032">
    <property type="entry name" value="HTHARAC"/>
</dbReference>
<dbReference type="InterPro" id="IPR011983">
    <property type="entry name" value="HpaA_TReg"/>
</dbReference>
<dbReference type="InterPro" id="IPR018060">
    <property type="entry name" value="HTH_AraC"/>
</dbReference>
<dbReference type="PROSITE" id="PS01124">
    <property type="entry name" value="HTH_ARAC_FAMILY_2"/>
    <property type="match status" value="1"/>
</dbReference>
<dbReference type="AlphaFoldDB" id="A0A1H0CV12"/>
<dbReference type="SUPFAM" id="SSF51182">
    <property type="entry name" value="RmlC-like cupins"/>
    <property type="match status" value="1"/>
</dbReference>
<dbReference type="Gene3D" id="1.10.10.60">
    <property type="entry name" value="Homeodomain-like"/>
    <property type="match status" value="1"/>
</dbReference>
<dbReference type="Proteomes" id="UP000242957">
    <property type="component" value="Unassembled WGS sequence"/>
</dbReference>
<dbReference type="Pfam" id="PF02311">
    <property type="entry name" value="AraC_binding"/>
    <property type="match status" value="1"/>
</dbReference>
<evidence type="ECO:0000313" key="7">
    <source>
        <dbReference type="Proteomes" id="UP000242957"/>
    </source>
</evidence>
<dbReference type="SMART" id="SM00342">
    <property type="entry name" value="HTH_ARAC"/>
    <property type="match status" value="1"/>
</dbReference>
<dbReference type="SUPFAM" id="SSF46689">
    <property type="entry name" value="Homeodomain-like"/>
    <property type="match status" value="1"/>
</dbReference>
<sequence>MATRAPIPNIDIGQVYDLRYADSEVHYEELGKLADFFGRNMPVHRHDRFFQVHYVKSGSVRVYLDEQLYHRQGPLFFLTPPTIPHAFVTESDADGHVLTVRQQLLWPLLEPEQGLAGGPRIAAVCVAFDELDEAYREEIERLDRLFGMLRDEFRSARPGREMSLASLTRLIFISLLRLSARSLKAQPTRHDDLQFFHRFNALIEEHYAEHWPLADYAGQIGVTEARLNDICRRVAGLPSKRLVHERVMQEAKRLLLFTGNSVNEICYHLGFKDPAYFSRFFTRNAGMAPGEYRQRKADDKEEAWR</sequence>
<feature type="domain" description="HTH araC/xylS-type" evidence="5">
    <location>
        <begin position="197"/>
        <end position="295"/>
    </location>
</feature>
<evidence type="ECO:0000256" key="2">
    <source>
        <dbReference type="ARBA" id="ARBA00023125"/>
    </source>
</evidence>
<dbReference type="GO" id="GO:0004497">
    <property type="term" value="F:monooxygenase activity"/>
    <property type="evidence" value="ECO:0007669"/>
    <property type="project" value="UniProtKB-KW"/>
</dbReference>
<keyword evidence="1" id="KW-0805">Transcription regulation</keyword>
<dbReference type="InterPro" id="IPR014710">
    <property type="entry name" value="RmlC-like_jellyroll"/>
</dbReference>
<accession>A0A1H0CV12</accession>
<dbReference type="NCBIfam" id="TIGR02297">
    <property type="entry name" value="HpaA"/>
    <property type="match status" value="1"/>
</dbReference>
<keyword evidence="3" id="KW-0010">Activator</keyword>
<dbReference type="GO" id="GO:0003700">
    <property type="term" value="F:DNA-binding transcription factor activity"/>
    <property type="evidence" value="ECO:0007669"/>
    <property type="project" value="InterPro"/>
</dbReference>
<dbReference type="InterPro" id="IPR003313">
    <property type="entry name" value="AraC-bd"/>
</dbReference>
<evidence type="ECO:0000259" key="5">
    <source>
        <dbReference type="PROSITE" id="PS01124"/>
    </source>
</evidence>
<dbReference type="STRING" id="198616.SAMN05216193_10434"/>